<dbReference type="InterPro" id="IPR036652">
    <property type="entry name" value="YjeF_N_dom_sf"/>
</dbReference>
<sequence>MVEVFTHTSPSRRLIPVKVCSVSEIRRLDEAASKTGVGSIPLMEEAASAVYTVILREYGVEGRRFTVVAGTGNNGGDALAVARRLHSAGGIVEAFVIGDPGRMSDAAGFNHRVLSAMGVPVATVSSEEGLTALEKSLRWADIVVSGLIGVGLRGEVSGLHRRVIELVNSSGKPVVSIDIPSGVDGDTGLVKGVAVKSSVTVALGLLKYGNLLYPGYDYAGKLYVSTLSYPRSLIDSVTGEVNTPIPIPERPRWGHKGVFGKLLAVAGSRYYYGAPYYVASSFLKTGGGYARLAAPKGVIPFIASRAPQVVYVPLEETAEGSIAYGNLEKILSLIEEHGIDIVVLGPGTSLNRETQELLRSLVEALDKPVIIDGDGLTAVSENPGLLRKRKAPTILTPHPAEFARLTGKPLAEVQGNPVEHVRKACVELGSYIVYKTAHSLICYPNGYIYVNMTGNPGMAKAGSGDVLAGVIAGLYGVGLRDPGAALRMGVLVHGLAGDLAAEEIGEDGVTPDTLMEHLPKAVRILRENPGYVREKYLPKEV</sequence>
<dbReference type="EC" id="5.1.99.6" evidence="19"/>
<keyword evidence="10 17" id="KW-0520">NAD</keyword>
<comment type="cofactor">
    <cofactor evidence="18 19">
        <name>K(+)</name>
        <dbReference type="ChEBI" id="CHEBI:29103"/>
    </cofactor>
    <text evidence="18 19">Binds 1 potassium ion per subunit.</text>
</comment>
<dbReference type="NCBIfam" id="TIGR00197">
    <property type="entry name" value="yjeF_nterm"/>
    <property type="match status" value="1"/>
</dbReference>
<feature type="domain" description="YjeF C-terminal" evidence="20">
    <location>
        <begin position="239"/>
        <end position="525"/>
    </location>
</feature>
<feature type="binding site" evidence="18">
    <location>
        <begin position="149"/>
        <end position="155"/>
    </location>
    <ligand>
        <name>(6S)-NADPHX</name>
        <dbReference type="ChEBI" id="CHEBI:64076"/>
    </ligand>
</feature>
<dbReference type="InterPro" id="IPR000631">
    <property type="entry name" value="CARKD"/>
</dbReference>
<keyword evidence="22" id="KW-0808">Transferase</keyword>
<comment type="similarity">
    <text evidence="4 19">In the C-terminal section; belongs to the NnrD/CARKD family.</text>
</comment>
<dbReference type="GO" id="GO:0110051">
    <property type="term" value="P:metabolite repair"/>
    <property type="evidence" value="ECO:0007669"/>
    <property type="project" value="TreeGrafter"/>
</dbReference>
<dbReference type="SUPFAM" id="SSF64153">
    <property type="entry name" value="YjeF N-terminal domain-like"/>
    <property type="match status" value="1"/>
</dbReference>
<dbReference type="KEGG" id="dmu:Desmu_0366"/>
<dbReference type="GO" id="GO:0052856">
    <property type="term" value="F:NAD(P)HX epimerase activity"/>
    <property type="evidence" value="ECO:0007669"/>
    <property type="project" value="UniProtKB-UniRule"/>
</dbReference>
<feature type="binding site" evidence="17">
    <location>
        <begin position="435"/>
        <end position="439"/>
    </location>
    <ligand>
        <name>AMP</name>
        <dbReference type="ChEBI" id="CHEBI:456215"/>
    </ligand>
</feature>
<comment type="catalytic activity">
    <reaction evidence="16 17 19">
        <text>(6S)-NADPHX + ADP = AMP + phosphate + NADPH + H(+)</text>
        <dbReference type="Rhea" id="RHEA:32235"/>
        <dbReference type="ChEBI" id="CHEBI:15378"/>
        <dbReference type="ChEBI" id="CHEBI:43474"/>
        <dbReference type="ChEBI" id="CHEBI:57783"/>
        <dbReference type="ChEBI" id="CHEBI:64076"/>
        <dbReference type="ChEBI" id="CHEBI:456215"/>
        <dbReference type="ChEBI" id="CHEBI:456216"/>
        <dbReference type="EC" id="4.2.1.136"/>
    </reaction>
</comment>
<dbReference type="GO" id="GO:0046496">
    <property type="term" value="P:nicotinamide nucleotide metabolic process"/>
    <property type="evidence" value="ECO:0007669"/>
    <property type="project" value="UniProtKB-UniRule"/>
</dbReference>
<comment type="catalytic activity">
    <reaction evidence="1 18 19">
        <text>(6R)-NADHX = (6S)-NADHX</text>
        <dbReference type="Rhea" id="RHEA:32215"/>
        <dbReference type="ChEBI" id="CHEBI:64074"/>
        <dbReference type="ChEBI" id="CHEBI:64075"/>
        <dbReference type="EC" id="5.1.99.6"/>
    </reaction>
</comment>
<gene>
    <name evidence="18" type="primary">nnrE</name>
    <name evidence="17" type="synonym">nnrD</name>
    <name evidence="22" type="ordered locus">Desmu_0366</name>
</gene>
<evidence type="ECO:0000256" key="15">
    <source>
        <dbReference type="ARBA" id="ARBA00048238"/>
    </source>
</evidence>
<dbReference type="PROSITE" id="PS01050">
    <property type="entry name" value="YJEF_C_2"/>
    <property type="match status" value="1"/>
</dbReference>
<evidence type="ECO:0000256" key="2">
    <source>
        <dbReference type="ARBA" id="ARBA00000909"/>
    </source>
</evidence>
<dbReference type="AlphaFoldDB" id="E8R859"/>
<keyword evidence="23" id="KW-1185">Reference proteome</keyword>
<feature type="binding site" evidence="18">
    <location>
        <position position="181"/>
    </location>
    <ligand>
        <name>K(+)</name>
        <dbReference type="ChEBI" id="CHEBI:29103"/>
    </ligand>
</feature>
<comment type="function">
    <text evidence="17">Catalyzes the dehydration of the S-form of NAD(P)HX at the expense of ADP, which is converted to AMP. Together with NAD(P)HX epimerase, which catalyzes the epimerization of the S- and R-forms, the enzyme allows the repair of both epimers of NAD(P)HX, a damaged form of NAD(P)H that is a result of enzymatic or heat-dependent hydration.</text>
</comment>
<evidence type="ECO:0000256" key="9">
    <source>
        <dbReference type="ARBA" id="ARBA00022958"/>
    </source>
</evidence>
<evidence type="ECO:0000256" key="7">
    <source>
        <dbReference type="ARBA" id="ARBA00022840"/>
    </source>
</evidence>
<protein>
    <recommendedName>
        <fullName evidence="19">Bifunctional NAD(P)H-hydrate repair enzyme</fullName>
    </recommendedName>
    <alternativeName>
        <fullName evidence="19">Nicotinamide nucleotide repair protein</fullName>
    </alternativeName>
    <domain>
        <recommendedName>
            <fullName evidence="19">ADP-dependent (S)-NAD(P)H-hydrate dehydratase</fullName>
            <ecNumber evidence="19">4.2.1.136</ecNumber>
        </recommendedName>
        <alternativeName>
            <fullName evidence="19">ADP-dependent NAD(P)HX dehydratase</fullName>
        </alternativeName>
    </domain>
    <domain>
        <recommendedName>
            <fullName evidence="19">NAD(P)H-hydrate epimerase</fullName>
            <ecNumber evidence="19">5.1.99.6</ecNumber>
        </recommendedName>
    </domain>
</protein>
<keyword evidence="22" id="KW-0418">Kinase</keyword>
<evidence type="ECO:0000256" key="17">
    <source>
        <dbReference type="HAMAP-Rule" id="MF_01965"/>
    </source>
</evidence>
<dbReference type="InterPro" id="IPR029056">
    <property type="entry name" value="Ribokinase-like"/>
</dbReference>
<keyword evidence="11 18" id="KW-0413">Isomerase</keyword>
<comment type="similarity">
    <text evidence="17">Belongs to the NnrD/CARKD family.</text>
</comment>
<dbReference type="RefSeq" id="WP_013561907.1">
    <property type="nucleotide sequence ID" value="NC_014961.1"/>
</dbReference>
<dbReference type="NCBIfam" id="TIGR00196">
    <property type="entry name" value="yjeF_cterm"/>
    <property type="match status" value="1"/>
</dbReference>
<evidence type="ECO:0000256" key="16">
    <source>
        <dbReference type="ARBA" id="ARBA00049209"/>
    </source>
</evidence>
<dbReference type="EMBL" id="CP002363">
    <property type="protein sequence ID" value="ADV64685.1"/>
    <property type="molecule type" value="Genomic_DNA"/>
</dbReference>
<feature type="binding site" evidence="17">
    <location>
        <position position="398"/>
    </location>
    <ligand>
        <name>(6S)-NADPHX</name>
        <dbReference type="ChEBI" id="CHEBI:64076"/>
    </ligand>
</feature>
<dbReference type="PROSITE" id="PS51383">
    <property type="entry name" value="YJEF_C_3"/>
    <property type="match status" value="1"/>
</dbReference>
<feature type="binding site" evidence="17">
    <location>
        <position position="464"/>
    </location>
    <ligand>
        <name>AMP</name>
        <dbReference type="ChEBI" id="CHEBI:456215"/>
    </ligand>
</feature>
<feature type="binding site" evidence="17">
    <location>
        <position position="347"/>
    </location>
    <ligand>
        <name>(6S)-NADPHX</name>
        <dbReference type="ChEBI" id="CHEBI:64076"/>
    </ligand>
</feature>
<proteinExistence type="inferred from homology"/>
<dbReference type="PANTHER" id="PTHR12592:SF0">
    <property type="entry name" value="ATP-DEPENDENT (S)-NAD(P)H-HYDRATE DEHYDRATASE"/>
    <property type="match status" value="1"/>
</dbReference>
<dbReference type="HAMAP" id="MF_01965">
    <property type="entry name" value="NADHX_dehydratase"/>
    <property type="match status" value="1"/>
</dbReference>
<evidence type="ECO:0000256" key="4">
    <source>
        <dbReference type="ARBA" id="ARBA00009524"/>
    </source>
</evidence>
<feature type="domain" description="YjeF N-terminal" evidence="21">
    <location>
        <begin position="25"/>
        <end position="235"/>
    </location>
</feature>
<dbReference type="EC" id="4.2.1.136" evidence="19"/>
<feature type="binding site" evidence="18">
    <location>
        <position position="74"/>
    </location>
    <ligand>
        <name>K(+)</name>
        <dbReference type="ChEBI" id="CHEBI:29103"/>
    </ligand>
</feature>
<dbReference type="SUPFAM" id="SSF53613">
    <property type="entry name" value="Ribokinase-like"/>
    <property type="match status" value="1"/>
</dbReference>
<evidence type="ECO:0000256" key="6">
    <source>
        <dbReference type="ARBA" id="ARBA00022741"/>
    </source>
</evidence>
<comment type="similarity">
    <text evidence="18">Belongs to the NnrE/AIBP family.</text>
</comment>
<evidence type="ECO:0000256" key="13">
    <source>
        <dbReference type="ARBA" id="ARBA00023268"/>
    </source>
</evidence>
<evidence type="ECO:0000256" key="11">
    <source>
        <dbReference type="ARBA" id="ARBA00023235"/>
    </source>
</evidence>
<evidence type="ECO:0000259" key="21">
    <source>
        <dbReference type="PROSITE" id="PS51385"/>
    </source>
</evidence>
<dbReference type="InterPro" id="IPR004443">
    <property type="entry name" value="YjeF_N_dom"/>
</dbReference>
<keyword evidence="8 17" id="KW-0521">NADP</keyword>
<comment type="similarity">
    <text evidence="3 19">In the N-terminal section; belongs to the NnrE/AIBP family.</text>
</comment>
<keyword evidence="5 18" id="KW-0479">Metal-binding</keyword>
<evidence type="ECO:0000259" key="20">
    <source>
        <dbReference type="PROSITE" id="PS51383"/>
    </source>
</evidence>
<keyword evidence="6 17" id="KW-0547">Nucleotide-binding</keyword>
<feature type="binding site" evidence="17">
    <location>
        <position position="465"/>
    </location>
    <ligand>
        <name>(6S)-NADPHX</name>
        <dbReference type="ChEBI" id="CHEBI:64076"/>
    </ligand>
</feature>
<reference evidence="23" key="1">
    <citation type="submission" date="2010-11" db="EMBL/GenBank/DDBJ databases">
        <title>The complete genome of Desulfurococcus mucosus DSM 2162.</title>
        <authorList>
            <consortium name="US DOE Joint Genome Institute (JGI-PGF)"/>
            <person name="Lucas S."/>
            <person name="Copeland A."/>
            <person name="Lapidus A."/>
            <person name="Bruce D."/>
            <person name="Goodwin L."/>
            <person name="Pitluck S."/>
            <person name="Kyrpides N."/>
            <person name="Mavromatis K."/>
            <person name="Pagani I."/>
            <person name="Ivanova N."/>
            <person name="Ovchinnikova G."/>
            <person name="Chertkov O."/>
            <person name="Held B."/>
            <person name="Brettin T."/>
            <person name="Detter J.C."/>
            <person name="Tapia R."/>
            <person name="Han C."/>
            <person name="Land M."/>
            <person name="Hauser L."/>
            <person name="Markowitz V."/>
            <person name="Cheng J.-F."/>
            <person name="Hugenholtz P."/>
            <person name="Woyke T."/>
            <person name="Wu D."/>
            <person name="Wirth R."/>
            <person name="Bilek Y."/>
            <person name="Hader T."/>
            <person name="Klenk H.-P."/>
            <person name="Eisen J.A."/>
        </authorList>
    </citation>
    <scope>NUCLEOTIDE SEQUENCE [LARGE SCALE GENOMIC DNA]</scope>
    <source>
        <strain evidence="23">ATCC 35584 / DSM 2162 / JCM 9187 / O7/1</strain>
    </source>
</reference>
<comment type="subunit">
    <text evidence="17">Homotetramer.</text>
</comment>
<dbReference type="GO" id="GO:0005524">
    <property type="term" value="F:ATP binding"/>
    <property type="evidence" value="ECO:0007669"/>
    <property type="project" value="UniProtKB-UniRule"/>
</dbReference>
<keyword evidence="7 17" id="KW-0067">ATP-binding</keyword>
<evidence type="ECO:0000313" key="22">
    <source>
        <dbReference type="EMBL" id="ADV64685.1"/>
    </source>
</evidence>
<dbReference type="GO" id="GO:0046872">
    <property type="term" value="F:metal ion binding"/>
    <property type="evidence" value="ECO:0007669"/>
    <property type="project" value="UniProtKB-UniRule"/>
</dbReference>
<evidence type="ECO:0000256" key="1">
    <source>
        <dbReference type="ARBA" id="ARBA00000013"/>
    </source>
</evidence>
<dbReference type="PANTHER" id="PTHR12592">
    <property type="entry name" value="ATP-DEPENDENT (S)-NAD(P)H-HYDRATE DEHYDRATASE FAMILY MEMBER"/>
    <property type="match status" value="1"/>
</dbReference>
<dbReference type="HOGENOM" id="CLU_024853_4_1_2"/>
<evidence type="ECO:0000256" key="3">
    <source>
        <dbReference type="ARBA" id="ARBA00006001"/>
    </source>
</evidence>
<dbReference type="Proteomes" id="UP000001068">
    <property type="component" value="Chromosome"/>
</dbReference>
<dbReference type="STRING" id="765177.Desmu_0366"/>
<accession>E8R859</accession>
<evidence type="ECO:0000313" key="23">
    <source>
        <dbReference type="Proteomes" id="UP000001068"/>
    </source>
</evidence>
<organism evidence="22 23">
    <name type="scientific">Desulfurococcus mucosus (strain ATCC 35584 / DSM 2162 / JCM 9187 / O7/1)</name>
    <dbReference type="NCBI Taxonomy" id="765177"/>
    <lineage>
        <taxon>Archaea</taxon>
        <taxon>Thermoproteota</taxon>
        <taxon>Thermoprotei</taxon>
        <taxon>Desulfurococcales</taxon>
        <taxon>Desulfurococcaceae</taxon>
        <taxon>Desulfurococcus</taxon>
    </lineage>
</organism>
<keyword evidence="13" id="KW-0511">Multifunctional enzyme</keyword>
<name>E8R859_DESM0</name>
<comment type="function">
    <text evidence="14 19">Bifunctional enzyme that catalyzes the epimerization of the S- and R-forms of NAD(P)HX and the dehydration of the S-form of NAD(P)HX at the expense of ADP, which is converted to AMP. This allows the repair of both epimers of NAD(P)HX, a damaged form of NAD(P)H that is a result of enzymatic or heat-dependent hydration.</text>
</comment>
<dbReference type="PIRSF" id="PIRSF017184">
    <property type="entry name" value="Nnr"/>
    <property type="match status" value="1"/>
</dbReference>
<comment type="function">
    <text evidence="18">Catalyzes the epimerization of the S- and R-forms of NAD(P)HX, a damaged form of NAD(P)H that is a result of enzymatic or heat-dependent hydration. This is a prerequisite for the S-specific NAD(P)H-hydrate dehydratase to allow the repair of both epimers of NAD(P)HX.</text>
</comment>
<keyword evidence="9 18" id="KW-0630">Potassium</keyword>
<dbReference type="CDD" id="cd01171">
    <property type="entry name" value="YXKO-related"/>
    <property type="match status" value="1"/>
</dbReference>
<evidence type="ECO:0000256" key="18">
    <source>
        <dbReference type="HAMAP-Rule" id="MF_01966"/>
    </source>
</evidence>
<comment type="catalytic activity">
    <reaction evidence="15 17 19">
        <text>(6S)-NADHX + ADP = AMP + phosphate + NADH + H(+)</text>
        <dbReference type="Rhea" id="RHEA:32223"/>
        <dbReference type="ChEBI" id="CHEBI:15378"/>
        <dbReference type="ChEBI" id="CHEBI:43474"/>
        <dbReference type="ChEBI" id="CHEBI:57945"/>
        <dbReference type="ChEBI" id="CHEBI:64074"/>
        <dbReference type="ChEBI" id="CHEBI:456215"/>
        <dbReference type="ChEBI" id="CHEBI:456216"/>
        <dbReference type="EC" id="4.2.1.136"/>
    </reaction>
</comment>
<dbReference type="PROSITE" id="PS51385">
    <property type="entry name" value="YJEF_N"/>
    <property type="match status" value="1"/>
</dbReference>
<evidence type="ECO:0000256" key="12">
    <source>
        <dbReference type="ARBA" id="ARBA00023239"/>
    </source>
</evidence>
<comment type="cofactor">
    <cofactor evidence="17">
        <name>Mg(2+)</name>
        <dbReference type="ChEBI" id="CHEBI:18420"/>
    </cofactor>
</comment>
<keyword evidence="12 17" id="KW-0456">Lyase</keyword>
<evidence type="ECO:0000256" key="8">
    <source>
        <dbReference type="ARBA" id="ARBA00022857"/>
    </source>
</evidence>
<dbReference type="GO" id="GO:0052855">
    <property type="term" value="F:ADP-dependent NAD(P)H-hydrate dehydratase activity"/>
    <property type="evidence" value="ECO:0007669"/>
    <property type="project" value="UniProtKB-UniRule"/>
</dbReference>
<dbReference type="GeneID" id="10153059"/>
<dbReference type="Gene3D" id="3.40.50.10260">
    <property type="entry name" value="YjeF N-terminal domain"/>
    <property type="match status" value="1"/>
</dbReference>
<dbReference type="InterPro" id="IPR017953">
    <property type="entry name" value="Carbohydrate_kinase_pred_CS"/>
</dbReference>
<dbReference type="Gene3D" id="3.40.1190.20">
    <property type="match status" value="1"/>
</dbReference>
<comment type="caution">
    <text evidence="18">Lacks conserved residue(s) required for the propagation of feature annotation.</text>
</comment>
<dbReference type="Pfam" id="PF01256">
    <property type="entry name" value="Carb_kinase"/>
    <property type="match status" value="1"/>
</dbReference>
<dbReference type="GO" id="GO:0016301">
    <property type="term" value="F:kinase activity"/>
    <property type="evidence" value="ECO:0007669"/>
    <property type="project" value="UniProtKB-KW"/>
</dbReference>
<dbReference type="InterPro" id="IPR030677">
    <property type="entry name" value="Nnr"/>
</dbReference>
<comment type="catalytic activity">
    <reaction evidence="2 18 19">
        <text>(6R)-NADPHX = (6S)-NADPHX</text>
        <dbReference type="Rhea" id="RHEA:32227"/>
        <dbReference type="ChEBI" id="CHEBI:64076"/>
        <dbReference type="ChEBI" id="CHEBI:64077"/>
        <dbReference type="EC" id="5.1.99.6"/>
    </reaction>
</comment>
<feature type="binding site" evidence="18">
    <location>
        <begin position="73"/>
        <end position="77"/>
    </location>
    <ligand>
        <name>(6S)-NADPHX</name>
        <dbReference type="ChEBI" id="CHEBI:64076"/>
    </ligand>
</feature>
<dbReference type="Pfam" id="PF03853">
    <property type="entry name" value="YjeF_N"/>
    <property type="match status" value="1"/>
</dbReference>
<evidence type="ECO:0000256" key="19">
    <source>
        <dbReference type="PIRNR" id="PIRNR017184"/>
    </source>
</evidence>
<dbReference type="HAMAP" id="MF_01966">
    <property type="entry name" value="NADHX_epimerase"/>
    <property type="match status" value="1"/>
</dbReference>
<evidence type="ECO:0000256" key="5">
    <source>
        <dbReference type="ARBA" id="ARBA00022723"/>
    </source>
</evidence>
<feature type="binding site" evidence="17">
    <location>
        <position position="274"/>
    </location>
    <ligand>
        <name>(6S)-NADPHX</name>
        <dbReference type="ChEBI" id="CHEBI:64076"/>
    </ligand>
</feature>
<dbReference type="eggNOG" id="arCOG00018">
    <property type="taxonomic scope" value="Archaea"/>
</dbReference>
<feature type="binding site" evidence="18">
    <location>
        <position position="178"/>
    </location>
    <ligand>
        <name>(6S)-NADPHX</name>
        <dbReference type="ChEBI" id="CHEBI:64076"/>
    </ligand>
</feature>
<evidence type="ECO:0000256" key="14">
    <source>
        <dbReference type="ARBA" id="ARBA00025153"/>
    </source>
</evidence>
<reference evidence="22 23" key="2">
    <citation type="journal article" date="2011" name="Stand. Genomic Sci.">
        <title>Complete genome sequence of Desulfurococcus mucosus type strain (O7/1).</title>
        <authorList>
            <person name="Wirth R."/>
            <person name="Chertkov O."/>
            <person name="Held B."/>
            <person name="Lapidus A."/>
            <person name="Nolan M."/>
            <person name="Lucas S."/>
            <person name="Hammon N."/>
            <person name="Deshpande S."/>
            <person name="Cheng J.F."/>
            <person name="Tapia R."/>
            <person name="Han C."/>
            <person name="Goodwin L."/>
            <person name="Pitluck S."/>
            <person name="Liolios K."/>
            <person name="Ioanna P."/>
            <person name="Ivanova N."/>
            <person name="Mavromatis K."/>
            <person name="Mikhailova N."/>
            <person name="Pati A."/>
            <person name="Chen A."/>
            <person name="Palaniappan K."/>
            <person name="Land M."/>
            <person name="Hauser L."/>
            <person name="Chang Y.J."/>
            <person name="Jeffries C.D."/>
            <person name="Bilek Y."/>
            <person name="Hader T."/>
            <person name="Rohde M."/>
            <person name="Spring S."/>
            <person name="Sikorski J."/>
            <person name="Goker M."/>
            <person name="Woyke T."/>
            <person name="Bristow J."/>
            <person name="Eisen J.A."/>
            <person name="Markowitz V."/>
            <person name="Hugenholtz P."/>
            <person name="Kyrpides N.C."/>
            <person name="Klenk H.P."/>
        </authorList>
    </citation>
    <scope>NUCLEOTIDE SEQUENCE [LARGE SCALE GENOMIC DNA]</scope>
    <source>
        <strain evidence="23">ATCC 35584 / DSM 2162 / JCM 9187 / O7/1</strain>
    </source>
</reference>
<evidence type="ECO:0000256" key="10">
    <source>
        <dbReference type="ARBA" id="ARBA00023027"/>
    </source>
</evidence>